<reference evidence="14 15" key="1">
    <citation type="journal article" date="2005" name="J. Bacteriol.">
        <title>Insights into genome plasticity and pathogenicity of the plant pathogenic Bacterium Xanthomonas campestris pv. vesicatoria revealed by the complete genome sequence.</title>
        <authorList>
            <person name="Thieme F."/>
            <person name="Koebnik R."/>
            <person name="Bekel T."/>
            <person name="Berger C."/>
            <person name="Boch J."/>
            <person name="Buettner D."/>
            <person name="Caldana C."/>
            <person name="Gaigalat L."/>
            <person name="Goesmann A."/>
            <person name="Kay S."/>
            <person name="Kirchner O."/>
            <person name="Lanz C."/>
            <person name="Linke B."/>
            <person name="McHardy A.C."/>
            <person name="Meyer F."/>
            <person name="Mittenhuber G."/>
            <person name="Nies D.H."/>
            <person name="Niesbach-Kloesgen U."/>
            <person name="Patschkowski T."/>
            <person name="Rueckert C."/>
            <person name="Rupp O."/>
            <person name="Schneicker S."/>
            <person name="Schuster S.C."/>
            <person name="Vorhoelter F.J."/>
            <person name="Weber E."/>
            <person name="Puehler A."/>
            <person name="Bonas U."/>
            <person name="Bartels D."/>
            <person name="Kaiser O."/>
        </authorList>
    </citation>
    <scope>NUCLEOTIDE SEQUENCE [LARGE SCALE GENOMIC DNA]</scope>
    <source>
        <strain evidence="14 15">85-10</strain>
    </source>
</reference>
<dbReference type="NCBIfam" id="NF007956">
    <property type="entry name" value="PRK10675.1"/>
    <property type="match status" value="1"/>
</dbReference>
<evidence type="ECO:0000256" key="4">
    <source>
        <dbReference type="ARBA" id="ARBA00007637"/>
    </source>
</evidence>
<dbReference type="SUPFAM" id="SSF51735">
    <property type="entry name" value="NAD(P)-binding Rossmann-fold domains"/>
    <property type="match status" value="1"/>
</dbReference>
<evidence type="ECO:0000256" key="11">
    <source>
        <dbReference type="ARBA" id="ARBA00033067"/>
    </source>
</evidence>
<evidence type="ECO:0000256" key="6">
    <source>
        <dbReference type="ARBA" id="ARBA00018569"/>
    </source>
</evidence>
<evidence type="ECO:0000313" key="14">
    <source>
        <dbReference type="EMBL" id="CAJ25590.1"/>
    </source>
</evidence>
<evidence type="ECO:0000256" key="1">
    <source>
        <dbReference type="ARBA" id="ARBA00000083"/>
    </source>
</evidence>
<proteinExistence type="inferred from homology"/>
<feature type="region of interest" description="Disordered" evidence="12">
    <location>
        <begin position="387"/>
        <end position="445"/>
    </location>
</feature>
<dbReference type="GO" id="GO:0005829">
    <property type="term" value="C:cytosol"/>
    <property type="evidence" value="ECO:0007669"/>
    <property type="project" value="TreeGrafter"/>
</dbReference>
<evidence type="ECO:0000256" key="2">
    <source>
        <dbReference type="ARBA" id="ARBA00001911"/>
    </source>
</evidence>
<evidence type="ECO:0000313" key="15">
    <source>
        <dbReference type="Proteomes" id="UP000007069"/>
    </source>
</evidence>
<keyword evidence="7" id="KW-0520">NAD</keyword>
<dbReference type="eggNOG" id="COG1087">
    <property type="taxonomic scope" value="Bacteria"/>
</dbReference>
<comment type="cofactor">
    <cofactor evidence="2">
        <name>NAD(+)</name>
        <dbReference type="ChEBI" id="CHEBI:57540"/>
    </cofactor>
</comment>
<dbReference type="InterPro" id="IPR036291">
    <property type="entry name" value="NAD(P)-bd_dom_sf"/>
</dbReference>
<dbReference type="EC" id="5.1.3.2" evidence="5"/>
<keyword evidence="9 14" id="KW-0413">Isomerase</keyword>
<dbReference type="CDD" id="cd05247">
    <property type="entry name" value="UDP_G4E_1_SDR_e"/>
    <property type="match status" value="1"/>
</dbReference>
<gene>
    <name evidence="14" type="primary">galE</name>
    <name evidence="14" type="ordered locus">XCV3859</name>
</gene>
<dbReference type="Proteomes" id="UP000007069">
    <property type="component" value="Chromosome"/>
</dbReference>
<dbReference type="KEGG" id="xcv:XCV3859"/>
<protein>
    <recommendedName>
        <fullName evidence="6">UDP-glucose 4-epimerase</fullName>
        <ecNumber evidence="5">5.1.3.2</ecNumber>
    </recommendedName>
    <alternativeName>
        <fullName evidence="11">Galactowaldenase</fullName>
    </alternativeName>
    <alternativeName>
        <fullName evidence="10">UDP-galactose 4-epimerase</fullName>
    </alternativeName>
</protein>
<comment type="catalytic activity">
    <reaction evidence="1">
        <text>UDP-alpha-D-glucose = UDP-alpha-D-galactose</text>
        <dbReference type="Rhea" id="RHEA:22168"/>
        <dbReference type="ChEBI" id="CHEBI:58885"/>
        <dbReference type="ChEBI" id="CHEBI:66914"/>
        <dbReference type="EC" id="5.1.3.2"/>
    </reaction>
</comment>
<dbReference type="InterPro" id="IPR005886">
    <property type="entry name" value="UDP_G4E"/>
</dbReference>
<feature type="domain" description="NAD-dependent epimerase/dehydratase" evidence="13">
    <location>
        <begin position="59"/>
        <end position="316"/>
    </location>
</feature>
<evidence type="ECO:0000256" key="3">
    <source>
        <dbReference type="ARBA" id="ARBA00004947"/>
    </source>
</evidence>
<sequence length="445" mass="49112">MMHHTSPNSAARHACVAQARTHCWRNDIAPMHRRMRRDASAPLAGQRSSAPIRQTTMRILVTGGTGYIGSHTCVELARRGHDVCIVDNLSNSSERVLDHLQHLMGFRPEFHRMDVRAPELADLLISERIDAVLHFAALKAVGESVREPLLYFNNNVTGTLALLRAMRTAKVCNLVFSSSATVYGDANRSPIDESAPLKAINPYGRTKLMMEEMIGDLSAAWPDFNAALLRYFNPVGAHPSGYLGEDPRGVPNNLMPYIAQVAVGRRAALQVFGDDYPTDDGTGVRDYLHVMDLARAHVDAIDYLQRERKGLVVNLGTGRGYSVREVAAAFARASGRRIPLSIGPRRGGDVAVYFASTALANRLLGWTAEYDLDRMCRDTWRWQSMHPDGYAGSRLPRPRSAAAVPERDSARELPTSPRRRPPGPDTRRRSEPVRTLAVADGFSGA</sequence>
<dbReference type="EMBL" id="AM039952">
    <property type="protein sequence ID" value="CAJ25590.1"/>
    <property type="molecule type" value="Genomic_DNA"/>
</dbReference>
<dbReference type="Pfam" id="PF01370">
    <property type="entry name" value="Epimerase"/>
    <property type="match status" value="1"/>
</dbReference>
<dbReference type="InterPro" id="IPR001509">
    <property type="entry name" value="Epimerase_deHydtase"/>
</dbReference>
<evidence type="ECO:0000256" key="5">
    <source>
        <dbReference type="ARBA" id="ARBA00013189"/>
    </source>
</evidence>
<keyword evidence="8" id="KW-0299">Galactose metabolism</keyword>
<dbReference type="Gene3D" id="3.40.50.720">
    <property type="entry name" value="NAD(P)-binding Rossmann-like Domain"/>
    <property type="match status" value="1"/>
</dbReference>
<dbReference type="GO" id="GO:0006012">
    <property type="term" value="P:galactose metabolic process"/>
    <property type="evidence" value="ECO:0007669"/>
    <property type="project" value="UniProtKB-UniPathway"/>
</dbReference>
<evidence type="ECO:0000256" key="12">
    <source>
        <dbReference type="SAM" id="MobiDB-lite"/>
    </source>
</evidence>
<dbReference type="NCBIfam" id="TIGR01179">
    <property type="entry name" value="galE"/>
    <property type="match status" value="1"/>
</dbReference>
<comment type="similarity">
    <text evidence="4">Belongs to the NAD(P)-dependent epimerase/dehydratase family.</text>
</comment>
<accession>Q3BNS3</accession>
<dbReference type="GO" id="GO:0003978">
    <property type="term" value="F:UDP-glucose 4-epimerase activity"/>
    <property type="evidence" value="ECO:0007669"/>
    <property type="project" value="UniProtKB-EC"/>
</dbReference>
<evidence type="ECO:0000256" key="8">
    <source>
        <dbReference type="ARBA" id="ARBA00023144"/>
    </source>
</evidence>
<comment type="pathway">
    <text evidence="3">Carbohydrate metabolism; galactose metabolism.</text>
</comment>
<evidence type="ECO:0000256" key="7">
    <source>
        <dbReference type="ARBA" id="ARBA00023027"/>
    </source>
</evidence>
<organism evidence="15">
    <name type="scientific">Xanthomonas euvesicatoria pv. vesicatoria (strain 85-10)</name>
    <name type="common">Xanthomonas campestris pv. vesicatoria</name>
    <dbReference type="NCBI Taxonomy" id="316273"/>
    <lineage>
        <taxon>Bacteria</taxon>
        <taxon>Pseudomonadati</taxon>
        <taxon>Pseudomonadota</taxon>
        <taxon>Gammaproteobacteria</taxon>
        <taxon>Lysobacterales</taxon>
        <taxon>Lysobacteraceae</taxon>
        <taxon>Xanthomonas</taxon>
    </lineage>
</organism>
<dbReference type="UniPathway" id="UPA00214"/>
<dbReference type="Gene3D" id="3.90.25.10">
    <property type="entry name" value="UDP-galactose 4-epimerase, domain 1"/>
    <property type="match status" value="1"/>
</dbReference>
<dbReference type="HOGENOM" id="CLU_007383_1_10_6"/>
<dbReference type="PANTHER" id="PTHR43725:SF47">
    <property type="entry name" value="UDP-GLUCOSE 4-EPIMERASE"/>
    <property type="match status" value="1"/>
</dbReference>
<name>Q3BNS3_XANE5</name>
<dbReference type="PANTHER" id="PTHR43725">
    <property type="entry name" value="UDP-GLUCOSE 4-EPIMERASE"/>
    <property type="match status" value="1"/>
</dbReference>
<evidence type="ECO:0000256" key="10">
    <source>
        <dbReference type="ARBA" id="ARBA00031367"/>
    </source>
</evidence>
<keyword evidence="8" id="KW-0119">Carbohydrate metabolism</keyword>
<dbReference type="AlphaFoldDB" id="Q3BNS3"/>
<evidence type="ECO:0000256" key="9">
    <source>
        <dbReference type="ARBA" id="ARBA00023235"/>
    </source>
</evidence>
<dbReference type="STRING" id="456327.BJD11_03345"/>
<evidence type="ECO:0000259" key="13">
    <source>
        <dbReference type="Pfam" id="PF01370"/>
    </source>
</evidence>